<dbReference type="EMBL" id="JAKELO010000002">
    <property type="protein sequence ID" value="MDE4908206.1"/>
    <property type="molecule type" value="Genomic_DNA"/>
</dbReference>
<evidence type="ECO:0000313" key="2">
    <source>
        <dbReference type="Proteomes" id="UP001143747"/>
    </source>
</evidence>
<dbReference type="AlphaFoldDB" id="A0A9Q4KT49"/>
<dbReference type="RefSeq" id="WP_274924841.1">
    <property type="nucleotide sequence ID" value="NZ_JAKELO010000002.1"/>
</dbReference>
<reference evidence="1" key="1">
    <citation type="submission" date="2022-01" db="EMBL/GenBank/DDBJ databases">
        <title>Draft genome of Methanogenium marinum DSM 15558.</title>
        <authorList>
            <person name="Chen S.-C."/>
            <person name="You Y.-T."/>
        </authorList>
    </citation>
    <scope>NUCLEOTIDE SEQUENCE</scope>
    <source>
        <strain evidence="1">DSM 15558</strain>
    </source>
</reference>
<gene>
    <name evidence="1" type="ORF">L0665_06235</name>
</gene>
<evidence type="ECO:0000313" key="1">
    <source>
        <dbReference type="EMBL" id="MDE4908206.1"/>
    </source>
</evidence>
<organism evidence="1 2">
    <name type="scientific">Methanogenium marinum</name>
    <dbReference type="NCBI Taxonomy" id="348610"/>
    <lineage>
        <taxon>Archaea</taxon>
        <taxon>Methanobacteriati</taxon>
        <taxon>Methanobacteriota</taxon>
        <taxon>Stenosarchaea group</taxon>
        <taxon>Methanomicrobia</taxon>
        <taxon>Methanomicrobiales</taxon>
        <taxon>Methanomicrobiaceae</taxon>
        <taxon>Methanogenium</taxon>
    </lineage>
</organism>
<sequence>MNVNVAAISVVAVLCAFCVICGCTDYGEATEMSLVVLPAEPTLTPVIAEDVEEWSVWREGSVSIGRLGGYQSFKPSKNGDYFQALRVEVDASGPVTLLFLTPDELVNFKTKMMTNAGDYYPVVRYCDVTSGIYTREGDDDLAIAILNEENKPVTAGVNIWYHI</sequence>
<keyword evidence="2" id="KW-1185">Reference proteome</keyword>
<comment type="caution">
    <text evidence="1">The sequence shown here is derived from an EMBL/GenBank/DDBJ whole genome shotgun (WGS) entry which is preliminary data.</text>
</comment>
<name>A0A9Q4KT49_9EURY</name>
<proteinExistence type="predicted"/>
<dbReference type="Proteomes" id="UP001143747">
    <property type="component" value="Unassembled WGS sequence"/>
</dbReference>
<protein>
    <submittedName>
        <fullName evidence="1">Uncharacterized protein</fullName>
    </submittedName>
</protein>
<accession>A0A9Q4KT49</accession>